<sequence>MTSVTSSSVSNSTGPLGTPMLPHITADSHLHPDTLWPRKAVGLPRVRWVQPGRDSVKESPRGSPGERDPGVRAGAGSSQRAGAGPDGDRGFSVWELRFRGAAPPTPRRSHRGKPIRGLEEPPASAAAKRGLSRGLREQSGSFLRCWRGAGEAGTPNPQGGPGGRPRLLLRLRWQDQAPPHPGAASNQGRGAEVRLVRAGQLGRPSLHRTGSPSRAWQPPTPSAAFPLPRISLASRLCRGPLASGCRGEAHPDRGSQGDGCFPFPLLVLRGIWGLLKHLKSSCACEGDDAGGGPRTRAGHPGRRNVGSQQPGLDPEPRAHGGRSSAPTSTLVSAGAAPSTSG</sequence>
<gene>
    <name evidence="2" type="ORF">P7K49_012193</name>
</gene>
<feature type="compositionally biased region" description="Basic and acidic residues" evidence="1">
    <location>
        <begin position="54"/>
        <end position="70"/>
    </location>
</feature>
<evidence type="ECO:0000313" key="3">
    <source>
        <dbReference type="Proteomes" id="UP001266305"/>
    </source>
</evidence>
<comment type="caution">
    <text evidence="2">The sequence shown here is derived from an EMBL/GenBank/DDBJ whole genome shotgun (WGS) entry which is preliminary data.</text>
</comment>
<proteinExistence type="predicted"/>
<feature type="compositionally biased region" description="Low complexity" evidence="1">
    <location>
        <begin position="1"/>
        <end position="13"/>
    </location>
</feature>
<feature type="region of interest" description="Disordered" evidence="1">
    <location>
        <begin position="147"/>
        <end position="166"/>
    </location>
</feature>
<feature type="region of interest" description="Disordered" evidence="1">
    <location>
        <begin position="1"/>
        <end position="135"/>
    </location>
</feature>
<feature type="non-terminal residue" evidence="2">
    <location>
        <position position="341"/>
    </location>
</feature>
<feature type="compositionally biased region" description="Polar residues" evidence="1">
    <location>
        <begin position="324"/>
        <end position="341"/>
    </location>
</feature>
<reference evidence="2 3" key="1">
    <citation type="submission" date="2023-05" db="EMBL/GenBank/DDBJ databases">
        <title>B98-5 Cell Line De Novo Hybrid Assembly: An Optical Mapping Approach.</title>
        <authorList>
            <person name="Kananen K."/>
            <person name="Auerbach J.A."/>
            <person name="Kautto E."/>
            <person name="Blachly J.S."/>
        </authorList>
    </citation>
    <scope>NUCLEOTIDE SEQUENCE [LARGE SCALE GENOMIC DNA]</scope>
    <source>
        <strain evidence="2">B95-8</strain>
        <tissue evidence="2">Cell line</tissue>
    </source>
</reference>
<keyword evidence="3" id="KW-1185">Reference proteome</keyword>
<evidence type="ECO:0000313" key="2">
    <source>
        <dbReference type="EMBL" id="KAK2112446.1"/>
    </source>
</evidence>
<feature type="region of interest" description="Disordered" evidence="1">
    <location>
        <begin position="284"/>
        <end position="341"/>
    </location>
</feature>
<protein>
    <submittedName>
        <fullName evidence="2">Uncharacterized protein</fullName>
    </submittedName>
</protein>
<evidence type="ECO:0000256" key="1">
    <source>
        <dbReference type="SAM" id="MobiDB-lite"/>
    </source>
</evidence>
<name>A0ABQ9VTH1_SAGOE</name>
<feature type="compositionally biased region" description="Low complexity" evidence="1">
    <location>
        <begin position="72"/>
        <end position="83"/>
    </location>
</feature>
<accession>A0ABQ9VTH1</accession>
<dbReference type="EMBL" id="JASSZA010000005">
    <property type="protein sequence ID" value="KAK2112446.1"/>
    <property type="molecule type" value="Genomic_DNA"/>
</dbReference>
<organism evidence="2 3">
    <name type="scientific">Saguinus oedipus</name>
    <name type="common">Cotton-top tamarin</name>
    <name type="synonym">Oedipomidas oedipus</name>
    <dbReference type="NCBI Taxonomy" id="9490"/>
    <lineage>
        <taxon>Eukaryota</taxon>
        <taxon>Metazoa</taxon>
        <taxon>Chordata</taxon>
        <taxon>Craniata</taxon>
        <taxon>Vertebrata</taxon>
        <taxon>Euteleostomi</taxon>
        <taxon>Mammalia</taxon>
        <taxon>Eutheria</taxon>
        <taxon>Euarchontoglires</taxon>
        <taxon>Primates</taxon>
        <taxon>Haplorrhini</taxon>
        <taxon>Platyrrhini</taxon>
        <taxon>Cebidae</taxon>
        <taxon>Callitrichinae</taxon>
        <taxon>Saguinus</taxon>
    </lineage>
</organism>
<dbReference type="Proteomes" id="UP001266305">
    <property type="component" value="Unassembled WGS sequence"/>
</dbReference>